<dbReference type="PANTHER" id="PTHR37533:SF2">
    <property type="entry name" value="FLAGELLAR HOOK-LENGTH CONTROL PROTEIN"/>
    <property type="match status" value="1"/>
</dbReference>
<evidence type="ECO:0000313" key="7">
    <source>
        <dbReference type="Proteomes" id="UP000198507"/>
    </source>
</evidence>
<dbReference type="InterPro" id="IPR038610">
    <property type="entry name" value="FliK-like_C_sf"/>
</dbReference>
<dbReference type="InterPro" id="IPR001635">
    <property type="entry name" value="Flag_hook_Flik"/>
</dbReference>
<keyword evidence="7" id="KW-1185">Reference proteome</keyword>
<evidence type="ECO:0000256" key="2">
    <source>
        <dbReference type="ARBA" id="ARBA00009149"/>
    </source>
</evidence>
<dbReference type="InterPro" id="IPR052563">
    <property type="entry name" value="FliK"/>
</dbReference>
<reference evidence="7" key="1">
    <citation type="submission" date="2016-10" db="EMBL/GenBank/DDBJ databases">
        <authorList>
            <person name="Varghese N."/>
            <person name="Submissions S."/>
        </authorList>
    </citation>
    <scope>NUCLEOTIDE SEQUENCE [LARGE SCALE GENOMIC DNA]</scope>
    <source>
        <strain evidence="7">DSM 44209</strain>
    </source>
</reference>
<evidence type="ECO:0000256" key="1">
    <source>
        <dbReference type="ARBA" id="ARBA00003944"/>
    </source>
</evidence>
<sequence length="441" mass="41711">MTAPLAPAPPAPAPAAASPAATDAPGGRERFASALDDAVAGGQSGLRGQEGAGETDGPPAEPAPEAPAGEQPPAEQPVAQPAVSGAGMPPGLWALLTGIGPGAPGPADAVDQAAAGSAGAAVTGTVAGTVAAPPVVPDGVPAAVPPADVPAAVPPAGVPAPAPTGFPAGAVPVPAAPAADAVLPPTPGPAPATATADPLPGFTVVLAAADAPGPPAAPELVAPDRVVPLPQPAATPAPAEGAGTGTGSAPDRDAPAPAPAPATGASPAAVATPAVPIPAVPTTAPVPTTQPAAQPAPPVSGQVAQQVAVLRTAPDGTHTMTVVLTPETLGPVEVQVTLSQGSVDLALKSATEAARAALLEALPELRRDLAGAGLSLSNASVDRDTGGSWASAQQQATGDRAGQQGQPDGRSRPWLRGAEADSGRTTPGTTAVPSSGLDVRV</sequence>
<dbReference type="RefSeq" id="WP_175486620.1">
    <property type="nucleotide sequence ID" value="NZ_FOIE01000012.1"/>
</dbReference>
<dbReference type="Pfam" id="PF02120">
    <property type="entry name" value="Flg_hook"/>
    <property type="match status" value="1"/>
</dbReference>
<proteinExistence type="inferred from homology"/>
<feature type="region of interest" description="Disordered" evidence="4">
    <location>
        <begin position="281"/>
        <end position="300"/>
    </location>
</feature>
<feature type="compositionally biased region" description="Polar residues" evidence="4">
    <location>
        <begin position="388"/>
        <end position="397"/>
    </location>
</feature>
<feature type="compositionally biased region" description="Gly residues" evidence="4">
    <location>
        <begin position="42"/>
        <end position="51"/>
    </location>
</feature>
<evidence type="ECO:0000256" key="4">
    <source>
        <dbReference type="SAM" id="MobiDB-lite"/>
    </source>
</evidence>
<name>A0A1I0IK89_9ACTN</name>
<keyword evidence="3" id="KW-1005">Bacterial flagellum biogenesis</keyword>
<dbReference type="PRINTS" id="PR01007">
    <property type="entry name" value="FLGHOOKFLIK"/>
</dbReference>
<feature type="compositionally biased region" description="Low complexity" evidence="4">
    <location>
        <begin position="66"/>
        <end position="82"/>
    </location>
</feature>
<comment type="function">
    <text evidence="1">Controls the length of the flagellar hook.</text>
</comment>
<gene>
    <name evidence="6" type="ORF">SAMN04488546_4454</name>
</gene>
<feature type="compositionally biased region" description="Pro residues" evidence="4">
    <location>
        <begin position="1"/>
        <end position="13"/>
    </location>
</feature>
<dbReference type="GO" id="GO:0044780">
    <property type="term" value="P:bacterial-type flagellum assembly"/>
    <property type="evidence" value="ECO:0007669"/>
    <property type="project" value="InterPro"/>
</dbReference>
<evidence type="ECO:0000256" key="3">
    <source>
        <dbReference type="ARBA" id="ARBA00022795"/>
    </source>
</evidence>
<dbReference type="PANTHER" id="PTHR37533">
    <property type="entry name" value="FLAGELLAR HOOK-LENGTH CONTROL PROTEIN"/>
    <property type="match status" value="1"/>
</dbReference>
<accession>A0A1I0IK89</accession>
<feature type="compositionally biased region" description="Low complexity" evidence="4">
    <location>
        <begin position="14"/>
        <end position="25"/>
    </location>
</feature>
<dbReference type="GO" id="GO:0009424">
    <property type="term" value="C:bacterial-type flagellum hook"/>
    <property type="evidence" value="ECO:0007669"/>
    <property type="project" value="InterPro"/>
</dbReference>
<feature type="region of interest" description="Disordered" evidence="4">
    <location>
        <begin position="228"/>
        <end position="269"/>
    </location>
</feature>
<dbReference type="EMBL" id="FOIE01000012">
    <property type="protein sequence ID" value="SET96682.1"/>
    <property type="molecule type" value="Genomic_DNA"/>
</dbReference>
<dbReference type="AlphaFoldDB" id="A0A1I0IK89"/>
<dbReference type="CDD" id="cd17470">
    <property type="entry name" value="T3SS_Flik_C"/>
    <property type="match status" value="1"/>
</dbReference>
<feature type="compositionally biased region" description="Polar residues" evidence="4">
    <location>
        <begin position="423"/>
        <end position="433"/>
    </location>
</feature>
<organism evidence="6 7">
    <name type="scientific">Geodermatophilus poikilotrophus</name>
    <dbReference type="NCBI Taxonomy" id="1333667"/>
    <lineage>
        <taxon>Bacteria</taxon>
        <taxon>Bacillati</taxon>
        <taxon>Actinomycetota</taxon>
        <taxon>Actinomycetes</taxon>
        <taxon>Geodermatophilales</taxon>
        <taxon>Geodermatophilaceae</taxon>
        <taxon>Geodermatophilus</taxon>
    </lineage>
</organism>
<evidence type="ECO:0000259" key="5">
    <source>
        <dbReference type="Pfam" id="PF02120"/>
    </source>
</evidence>
<evidence type="ECO:0000313" key="6">
    <source>
        <dbReference type="EMBL" id="SET96682.1"/>
    </source>
</evidence>
<feature type="region of interest" description="Disordered" evidence="4">
    <location>
        <begin position="378"/>
        <end position="441"/>
    </location>
</feature>
<dbReference type="InterPro" id="IPR021136">
    <property type="entry name" value="Flagellar_hook_control-like_C"/>
</dbReference>
<dbReference type="Proteomes" id="UP000198507">
    <property type="component" value="Unassembled WGS sequence"/>
</dbReference>
<comment type="similarity">
    <text evidence="2">Belongs to the FliK family.</text>
</comment>
<feature type="region of interest" description="Disordered" evidence="4">
    <location>
        <begin position="1"/>
        <end position="94"/>
    </location>
</feature>
<protein>
    <submittedName>
        <fullName evidence="6">Hook-length control protein FliK</fullName>
    </submittedName>
</protein>
<feature type="domain" description="Flagellar hook-length control protein-like C-terminal" evidence="5">
    <location>
        <begin position="311"/>
        <end position="386"/>
    </location>
</feature>
<dbReference type="Gene3D" id="3.30.750.140">
    <property type="match status" value="1"/>
</dbReference>